<evidence type="ECO:0000256" key="1">
    <source>
        <dbReference type="SAM" id="MobiDB-lite"/>
    </source>
</evidence>
<keyword evidence="2" id="KW-0812">Transmembrane</keyword>
<protein>
    <recommendedName>
        <fullName evidence="5">DUF4405 domain-containing protein</fullName>
    </recommendedName>
</protein>
<evidence type="ECO:0000313" key="4">
    <source>
        <dbReference type="Proteomes" id="UP000232806"/>
    </source>
</evidence>
<dbReference type="Proteomes" id="UP000232806">
    <property type="component" value="Chromosome"/>
</dbReference>
<proteinExistence type="predicted"/>
<dbReference type="RefSeq" id="WP_236951170.1">
    <property type="nucleotide sequence ID" value="NZ_CP017766.1"/>
</dbReference>
<evidence type="ECO:0000313" key="3">
    <source>
        <dbReference type="EMBL" id="AUB55483.1"/>
    </source>
</evidence>
<dbReference type="AlphaFoldDB" id="A0A2H4VBM2"/>
<keyword evidence="2" id="KW-0472">Membrane</keyword>
<dbReference type="EMBL" id="CP017766">
    <property type="protein sequence ID" value="AUB55483.1"/>
    <property type="molecule type" value="Genomic_DNA"/>
</dbReference>
<name>A0A2H4VBM2_9EURY</name>
<evidence type="ECO:0008006" key="5">
    <source>
        <dbReference type="Google" id="ProtNLM"/>
    </source>
</evidence>
<feature type="compositionally biased region" description="Polar residues" evidence="1">
    <location>
        <begin position="119"/>
        <end position="132"/>
    </location>
</feature>
<accession>A0A2H4VBM2</accession>
<feature type="region of interest" description="Disordered" evidence="1">
    <location>
        <begin position="97"/>
        <end position="142"/>
    </location>
</feature>
<feature type="compositionally biased region" description="Basic and acidic residues" evidence="1">
    <location>
        <begin position="133"/>
        <end position="142"/>
    </location>
</feature>
<dbReference type="GeneID" id="35120987"/>
<feature type="transmembrane region" description="Helical" evidence="2">
    <location>
        <begin position="35"/>
        <end position="59"/>
    </location>
</feature>
<gene>
    <name evidence="3" type="ORF">BK007_05280</name>
</gene>
<sequence length="142" mass="15754">MTYDLISISITLIVAYLGSYILYRKDYIKKSTHIRLWNILILITFLISAGAGLVLLGLAESGVALPISQELLYWHVQISIAMFWIAIFHIHSYWMSSPGKKSGASQDPHKKSPGKFKSSLKSGISPGKSTDNSNEKEGRGLK</sequence>
<evidence type="ECO:0000256" key="2">
    <source>
        <dbReference type="SAM" id="Phobius"/>
    </source>
</evidence>
<feature type="transmembrane region" description="Helical" evidence="2">
    <location>
        <begin position="6"/>
        <end position="23"/>
    </location>
</feature>
<organism evidence="3 4">
    <name type="scientific">Methanobacterium subterraneum</name>
    <dbReference type="NCBI Taxonomy" id="59277"/>
    <lineage>
        <taxon>Archaea</taxon>
        <taxon>Methanobacteriati</taxon>
        <taxon>Methanobacteriota</taxon>
        <taxon>Methanomada group</taxon>
        <taxon>Methanobacteria</taxon>
        <taxon>Methanobacteriales</taxon>
        <taxon>Methanobacteriaceae</taxon>
        <taxon>Methanobacterium</taxon>
    </lineage>
</organism>
<reference evidence="3 4" key="1">
    <citation type="submission" date="2016-10" db="EMBL/GenBank/DDBJ databases">
        <title>Comparative genomics between deep and shallow subseafloor isolates.</title>
        <authorList>
            <person name="Ishii S."/>
            <person name="Miller J.R."/>
            <person name="Sutton G."/>
            <person name="Suzuki S."/>
            <person name="Methe B."/>
            <person name="Inagaki F."/>
            <person name="Imachi H."/>
        </authorList>
    </citation>
    <scope>NUCLEOTIDE SEQUENCE [LARGE SCALE GENOMIC DNA]</scope>
    <source>
        <strain evidence="3 4">MO-MB1</strain>
    </source>
</reference>
<feature type="transmembrane region" description="Helical" evidence="2">
    <location>
        <begin position="71"/>
        <end position="91"/>
    </location>
</feature>
<keyword evidence="2" id="KW-1133">Transmembrane helix</keyword>